<keyword evidence="1" id="KW-1133">Transmembrane helix</keyword>
<keyword evidence="1" id="KW-0472">Membrane</keyword>
<gene>
    <name evidence="2" type="ORF">HLUCCX10_01355</name>
</gene>
<proteinExistence type="predicted"/>
<sequence length="332" mass="37142">MKTSENIRKHQKTSFSLISLRNLFSLIMAVWFLGSCQELEEEPMQLEDSVEEKFNRDMFLASIHKASLEYAEGIRNPKKNINFRTVYDSDVVIHDYIESVASSMNTPDNYFKIIPEETWDDPYQGHVFTQEADLNKNTLSPRVRMHVDQFESVVDQIANRYESGLINEDQVKSQLKSLLRAMGNTVSLDFSIPSQERGDIADIFYTLDGATDDIALLLQDPAISNASFFKRFVRAIARTLLVAAVSAIIVYTGGFAASIIKYKAGVAVAHKAGLKASGILALTKKTSIGASGKLYSGLYYGLGKGTIEAVQKWDKPWEGIKKEAKYAVKAIW</sequence>
<dbReference type="AlphaFoldDB" id="A0A0P8ALR9"/>
<dbReference type="EMBL" id="LJXT01000005">
    <property type="protein sequence ID" value="KPQ19816.1"/>
    <property type="molecule type" value="Genomic_DNA"/>
</dbReference>
<feature type="transmembrane region" description="Helical" evidence="1">
    <location>
        <begin position="12"/>
        <end position="34"/>
    </location>
</feature>
<name>A0A0P8ALR9_9BACT</name>
<dbReference type="PATRIC" id="fig|1305737.6.peg.889"/>
<feature type="transmembrane region" description="Helical" evidence="1">
    <location>
        <begin position="240"/>
        <end position="260"/>
    </location>
</feature>
<accession>A0A0P8ALR9</accession>
<protein>
    <submittedName>
        <fullName evidence="2">Uncharacterized protein</fullName>
    </submittedName>
</protein>
<dbReference type="Proteomes" id="UP000050421">
    <property type="component" value="Unassembled WGS sequence"/>
</dbReference>
<keyword evidence="1" id="KW-0812">Transmembrane</keyword>
<dbReference type="OrthoDB" id="9885668at2"/>
<dbReference type="STRING" id="1305737.GCA_000526355_02311"/>
<reference evidence="2 3" key="1">
    <citation type="submission" date="2015-09" db="EMBL/GenBank/DDBJ databases">
        <title>Identification and resolution of microdiversity through metagenomic sequencing of parallel consortia.</title>
        <authorList>
            <person name="Nelson W.C."/>
            <person name="Romine M.F."/>
            <person name="Lindemann S.R."/>
        </authorList>
    </citation>
    <scope>NUCLEOTIDE SEQUENCE [LARGE SCALE GENOMIC DNA]</scope>
    <source>
        <strain evidence="2">HL-49</strain>
    </source>
</reference>
<evidence type="ECO:0000313" key="2">
    <source>
        <dbReference type="EMBL" id="KPQ19816.1"/>
    </source>
</evidence>
<evidence type="ECO:0000313" key="3">
    <source>
        <dbReference type="Proteomes" id="UP000050421"/>
    </source>
</evidence>
<comment type="caution">
    <text evidence="2">The sequence shown here is derived from an EMBL/GenBank/DDBJ whole genome shotgun (WGS) entry which is preliminary data.</text>
</comment>
<evidence type="ECO:0000256" key="1">
    <source>
        <dbReference type="SAM" id="Phobius"/>
    </source>
</evidence>
<organism evidence="2 3">
    <name type="scientific">Algoriphagus marincola HL-49</name>
    <dbReference type="NCBI Taxonomy" id="1305737"/>
    <lineage>
        <taxon>Bacteria</taxon>
        <taxon>Pseudomonadati</taxon>
        <taxon>Bacteroidota</taxon>
        <taxon>Cytophagia</taxon>
        <taxon>Cytophagales</taxon>
        <taxon>Cyclobacteriaceae</taxon>
        <taxon>Algoriphagus</taxon>
    </lineage>
</organism>